<keyword evidence="2" id="KW-1185">Reference proteome</keyword>
<reference evidence="1 2" key="1">
    <citation type="submission" date="2021-01" db="EMBL/GenBank/DDBJ databases">
        <title>Whole genome shotgun sequence of Verrucosispora andamanensis NBRC 109075.</title>
        <authorList>
            <person name="Komaki H."/>
            <person name="Tamura T."/>
        </authorList>
    </citation>
    <scope>NUCLEOTIDE SEQUENCE [LARGE SCALE GENOMIC DNA]</scope>
    <source>
        <strain evidence="1 2">NBRC 109075</strain>
    </source>
</reference>
<dbReference type="Proteomes" id="UP000647017">
    <property type="component" value="Unassembled WGS sequence"/>
</dbReference>
<dbReference type="EMBL" id="BOOZ01000024">
    <property type="protein sequence ID" value="GIJ10747.1"/>
    <property type="molecule type" value="Genomic_DNA"/>
</dbReference>
<comment type="caution">
    <text evidence="1">The sequence shown here is derived from an EMBL/GenBank/DDBJ whole genome shotgun (WGS) entry which is preliminary data.</text>
</comment>
<accession>A0ABQ4HYP1</accession>
<name>A0ABQ4HYP1_9ACTN</name>
<sequence length="101" mass="11700">MDDTTQTVYISIGNSDDKLTQNLWAHFYALVEYHIRDHAQQIHGRWQSVPSDPWQNACWCIQIAPMHAEELRRKLAREAKAFRQDSIAWAVANTEFLGAES</sequence>
<protein>
    <submittedName>
        <fullName evidence="1">Uncharacterized protein</fullName>
    </submittedName>
</protein>
<evidence type="ECO:0000313" key="1">
    <source>
        <dbReference type="EMBL" id="GIJ10747.1"/>
    </source>
</evidence>
<organism evidence="1 2">
    <name type="scientific">Micromonospora andamanensis</name>
    <dbReference type="NCBI Taxonomy" id="1287068"/>
    <lineage>
        <taxon>Bacteria</taxon>
        <taxon>Bacillati</taxon>
        <taxon>Actinomycetota</taxon>
        <taxon>Actinomycetes</taxon>
        <taxon>Micromonosporales</taxon>
        <taxon>Micromonosporaceae</taxon>
        <taxon>Micromonospora</taxon>
    </lineage>
</organism>
<dbReference type="RefSeq" id="WP_204009436.1">
    <property type="nucleotide sequence ID" value="NZ_BOOZ01000024.1"/>
</dbReference>
<evidence type="ECO:0000313" key="2">
    <source>
        <dbReference type="Proteomes" id="UP000647017"/>
    </source>
</evidence>
<proteinExistence type="predicted"/>
<gene>
    <name evidence="1" type="ORF">Van01_39610</name>
</gene>